<dbReference type="AlphaFoldDB" id="A0A382KZI3"/>
<name>A0A382KZI3_9ZZZZ</name>
<keyword evidence="1" id="KW-0472">Membrane</keyword>
<sequence>VQAINRIRAISIWIFIVPVVVLNICLLISVNYHLFENTIFSVDQIGRSGFTIPYIDGGVSISRSARTYPTYLIFKPGMIITAILLIQYWLANNKLFKSITNGEVRSNKYFLIFGIGSAIFLILHSVLLGLNFENDFYKFFRRFVLLGFIIFEIIAQTLLVINIIKIKAKIEKLINKNILILKIILVSTLIIVAFLSAPILNSTEYTHFKHALEWNYFLGVVSFYLL</sequence>
<feature type="transmembrane region" description="Helical" evidence="1">
    <location>
        <begin position="110"/>
        <end position="132"/>
    </location>
</feature>
<feature type="non-terminal residue" evidence="2">
    <location>
        <position position="226"/>
    </location>
</feature>
<keyword evidence="1" id="KW-0812">Transmembrane</keyword>
<keyword evidence="1" id="KW-1133">Transmembrane helix</keyword>
<feature type="transmembrane region" description="Helical" evidence="1">
    <location>
        <begin position="144"/>
        <end position="166"/>
    </location>
</feature>
<gene>
    <name evidence="2" type="ORF">METZ01_LOCUS282760</name>
</gene>
<feature type="transmembrane region" description="Helical" evidence="1">
    <location>
        <begin position="12"/>
        <end position="34"/>
    </location>
</feature>
<proteinExistence type="predicted"/>
<protein>
    <submittedName>
        <fullName evidence="2">Uncharacterized protein</fullName>
    </submittedName>
</protein>
<evidence type="ECO:0000256" key="1">
    <source>
        <dbReference type="SAM" id="Phobius"/>
    </source>
</evidence>
<feature type="transmembrane region" description="Helical" evidence="1">
    <location>
        <begin position="72"/>
        <end position="90"/>
    </location>
</feature>
<evidence type="ECO:0000313" key="2">
    <source>
        <dbReference type="EMBL" id="SVC29906.1"/>
    </source>
</evidence>
<accession>A0A382KZI3</accession>
<reference evidence="2" key="1">
    <citation type="submission" date="2018-05" db="EMBL/GenBank/DDBJ databases">
        <authorList>
            <person name="Lanie J.A."/>
            <person name="Ng W.-L."/>
            <person name="Kazmierczak K.M."/>
            <person name="Andrzejewski T.M."/>
            <person name="Davidsen T.M."/>
            <person name="Wayne K.J."/>
            <person name="Tettelin H."/>
            <person name="Glass J.I."/>
            <person name="Rusch D."/>
            <person name="Podicherti R."/>
            <person name="Tsui H.-C.T."/>
            <person name="Winkler M.E."/>
        </authorList>
    </citation>
    <scope>NUCLEOTIDE SEQUENCE</scope>
</reference>
<dbReference type="EMBL" id="UINC01083823">
    <property type="protein sequence ID" value="SVC29906.1"/>
    <property type="molecule type" value="Genomic_DNA"/>
</dbReference>
<feature type="transmembrane region" description="Helical" evidence="1">
    <location>
        <begin position="178"/>
        <end position="200"/>
    </location>
</feature>
<feature type="non-terminal residue" evidence="2">
    <location>
        <position position="1"/>
    </location>
</feature>
<organism evidence="2">
    <name type="scientific">marine metagenome</name>
    <dbReference type="NCBI Taxonomy" id="408172"/>
    <lineage>
        <taxon>unclassified sequences</taxon>
        <taxon>metagenomes</taxon>
        <taxon>ecological metagenomes</taxon>
    </lineage>
</organism>